<geneLocation type="mitochondrion" evidence="4"/>
<dbReference type="GO" id="GO:1990904">
    <property type="term" value="C:ribonucleoprotein complex"/>
    <property type="evidence" value="ECO:0007669"/>
    <property type="project" value="UniProtKB-KW"/>
</dbReference>
<evidence type="ECO:0000256" key="1">
    <source>
        <dbReference type="ARBA" id="ARBA00009356"/>
    </source>
</evidence>
<dbReference type="GO" id="GO:0005840">
    <property type="term" value="C:ribosome"/>
    <property type="evidence" value="ECO:0007669"/>
    <property type="project" value="UniProtKB-KW"/>
</dbReference>
<dbReference type="InterPro" id="IPR002358">
    <property type="entry name" value="Ribosomal_uL6_CS"/>
</dbReference>
<dbReference type="InterPro" id="IPR000702">
    <property type="entry name" value="Ribosomal_uL6-like"/>
</dbReference>
<name>A0A481WBS1_GUITH</name>
<keyword evidence="4" id="KW-0496">Mitochondrion</keyword>
<gene>
    <name evidence="4" type="primary">rpl6</name>
</gene>
<evidence type="ECO:0000256" key="2">
    <source>
        <dbReference type="ARBA" id="ARBA00022980"/>
    </source>
</evidence>
<dbReference type="RefSeq" id="YP_009577935.1">
    <property type="nucleotide sequence ID" value="NC_041490.1"/>
</dbReference>
<evidence type="ECO:0000256" key="3">
    <source>
        <dbReference type="ARBA" id="ARBA00023274"/>
    </source>
</evidence>
<dbReference type="PIRSF" id="PIRSF002162">
    <property type="entry name" value="Ribosomal_L6"/>
    <property type="match status" value="1"/>
</dbReference>
<dbReference type="PROSITE" id="PS00525">
    <property type="entry name" value="RIBOSOMAL_L6_1"/>
    <property type="match status" value="1"/>
</dbReference>
<sequence>MIIVLNKTKIFFYKDHAFFIGKSGLTNFSIASISSSLQILVGKSFIKLLVSNQNLYNAKNFILEKLSCTLTKLSAVYTKKILISGIGFRCWLYKNNNLNYNNLALKIGFSRDLCIQLPLCIKVITLKPTLILLKSFDKIKLNQFAGFLHSLRSPDVYKGKGLQYVGHKISLKPGKHK</sequence>
<protein>
    <submittedName>
        <fullName evidence="4">Ribosomal protein L6</fullName>
    </submittedName>
</protein>
<proteinExistence type="inferred from homology"/>
<dbReference type="SUPFAM" id="SSF56053">
    <property type="entry name" value="Ribosomal protein L6"/>
    <property type="match status" value="1"/>
</dbReference>
<reference evidence="4" key="2">
    <citation type="submission" date="2018-09" db="EMBL/GenBank/DDBJ databases">
        <authorList>
            <person name="Suo F.Y."/>
            <person name="Ma Y.F."/>
            <person name="Huang L.D."/>
        </authorList>
    </citation>
    <scope>NUCLEOTIDE SEQUENCE</scope>
</reference>
<accession>A0A481WBS1</accession>
<keyword evidence="3" id="KW-0687">Ribonucleoprotein</keyword>
<dbReference type="InterPro" id="IPR019906">
    <property type="entry name" value="Ribosomal_uL6_bac-type"/>
</dbReference>
<comment type="similarity">
    <text evidence="1">Belongs to the universal ribosomal protein uL6 family.</text>
</comment>
<evidence type="ECO:0000313" key="4">
    <source>
        <dbReference type="EMBL" id="QBJ06301.1"/>
    </source>
</evidence>
<dbReference type="EMBL" id="MH844545">
    <property type="protein sequence ID" value="QBJ06301.1"/>
    <property type="molecule type" value="Genomic_DNA"/>
</dbReference>
<dbReference type="GO" id="GO:0019843">
    <property type="term" value="F:rRNA binding"/>
    <property type="evidence" value="ECO:0007669"/>
    <property type="project" value="InterPro"/>
</dbReference>
<organism evidence="4">
    <name type="scientific">Guillardia theta</name>
    <name type="common">Cryptophyte</name>
    <name type="synonym">Cryptomonas phi</name>
    <dbReference type="NCBI Taxonomy" id="55529"/>
    <lineage>
        <taxon>Eukaryota</taxon>
        <taxon>Cryptophyceae</taxon>
        <taxon>Pyrenomonadales</taxon>
        <taxon>Geminigeraceae</taxon>
        <taxon>Guillardia</taxon>
    </lineage>
</organism>
<keyword evidence="2 4" id="KW-0689">Ribosomal protein</keyword>
<dbReference type="GO" id="GO:0002181">
    <property type="term" value="P:cytoplasmic translation"/>
    <property type="evidence" value="ECO:0007669"/>
    <property type="project" value="TreeGrafter"/>
</dbReference>
<dbReference type="AlphaFoldDB" id="A0A481WBS1"/>
<dbReference type="GeneID" id="39703317"/>
<dbReference type="PANTHER" id="PTHR11655">
    <property type="entry name" value="60S/50S RIBOSOMAL PROTEIN L6/L9"/>
    <property type="match status" value="1"/>
</dbReference>
<dbReference type="PANTHER" id="PTHR11655:SF14">
    <property type="entry name" value="LARGE RIBOSOMAL SUBUNIT PROTEIN UL6M"/>
    <property type="match status" value="1"/>
</dbReference>
<dbReference type="Gene3D" id="3.90.930.12">
    <property type="entry name" value="Ribosomal protein L6, alpha-beta domain"/>
    <property type="match status" value="1"/>
</dbReference>
<dbReference type="GO" id="GO:0003735">
    <property type="term" value="F:structural constituent of ribosome"/>
    <property type="evidence" value="ECO:0007669"/>
    <property type="project" value="InterPro"/>
</dbReference>
<dbReference type="PRINTS" id="PR00059">
    <property type="entry name" value="RIBOSOMALL6"/>
</dbReference>
<reference evidence="4" key="1">
    <citation type="journal article" date="2018" name="Mitochondrial DNA Part B Resour">
        <title>The complete mitochondrial genome of a transitional form in secondary endosymbiotic Cryptophyte algae Guillardia theta strain CCMP2712.</title>
        <authorList>
            <person name="Suo F."/>
            <person name="Ma Y."/>
            <person name="Manzilamu Z."/>
            <person name="Huang L."/>
        </authorList>
    </citation>
    <scope>NUCLEOTIDE SEQUENCE</scope>
</reference>
<dbReference type="InterPro" id="IPR036789">
    <property type="entry name" value="Ribosomal_uL6-like_a/b-dom_sf"/>
</dbReference>